<proteinExistence type="predicted"/>
<dbReference type="RefSeq" id="WP_377352015.1">
    <property type="nucleotide sequence ID" value="NZ_JBHTLQ010000001.1"/>
</dbReference>
<dbReference type="EMBL" id="JBHTLQ010000001">
    <property type="protein sequence ID" value="MFD1189089.1"/>
    <property type="molecule type" value="Genomic_DNA"/>
</dbReference>
<gene>
    <name evidence="2" type="ORF">ACFQ27_00730</name>
</gene>
<name>A0ABW3SW23_9CAUL</name>
<organism evidence="2 3">
    <name type="scientific">Phenylobacterium conjunctum</name>
    <dbReference type="NCBI Taxonomy" id="1298959"/>
    <lineage>
        <taxon>Bacteria</taxon>
        <taxon>Pseudomonadati</taxon>
        <taxon>Pseudomonadota</taxon>
        <taxon>Alphaproteobacteria</taxon>
        <taxon>Caulobacterales</taxon>
        <taxon>Caulobacteraceae</taxon>
        <taxon>Phenylobacterium</taxon>
    </lineage>
</organism>
<evidence type="ECO:0000256" key="1">
    <source>
        <dbReference type="SAM" id="MobiDB-lite"/>
    </source>
</evidence>
<feature type="region of interest" description="Disordered" evidence="1">
    <location>
        <begin position="143"/>
        <end position="174"/>
    </location>
</feature>
<protein>
    <submittedName>
        <fullName evidence="2">Uncharacterized protein</fullName>
    </submittedName>
</protein>
<keyword evidence="3" id="KW-1185">Reference proteome</keyword>
<sequence length="174" mass="18909">MDLFCNIVMSLICLQAPLGDTVVTLSNFGLGSSARVEGRGWTATLGLMSDTLQAPSGLRQACDGPLCADYEAQCLTRTTCSFRIRGGPSGVTTVSIEADTEAQLALARGSLAIIVDRPQQRGLSLKQLSTLEELQAAEILRQERDAEPSLEHRRAIEARAAAERAMERERHRPR</sequence>
<evidence type="ECO:0000313" key="2">
    <source>
        <dbReference type="EMBL" id="MFD1189089.1"/>
    </source>
</evidence>
<accession>A0ABW3SW23</accession>
<evidence type="ECO:0000313" key="3">
    <source>
        <dbReference type="Proteomes" id="UP001597216"/>
    </source>
</evidence>
<dbReference type="Proteomes" id="UP001597216">
    <property type="component" value="Unassembled WGS sequence"/>
</dbReference>
<comment type="caution">
    <text evidence="2">The sequence shown here is derived from an EMBL/GenBank/DDBJ whole genome shotgun (WGS) entry which is preliminary data.</text>
</comment>
<reference evidence="3" key="1">
    <citation type="journal article" date="2019" name="Int. J. Syst. Evol. Microbiol.">
        <title>The Global Catalogue of Microorganisms (GCM) 10K type strain sequencing project: providing services to taxonomists for standard genome sequencing and annotation.</title>
        <authorList>
            <consortium name="The Broad Institute Genomics Platform"/>
            <consortium name="The Broad Institute Genome Sequencing Center for Infectious Disease"/>
            <person name="Wu L."/>
            <person name="Ma J."/>
        </authorList>
    </citation>
    <scope>NUCLEOTIDE SEQUENCE [LARGE SCALE GENOMIC DNA]</scope>
    <source>
        <strain evidence="3">CCUG 55074</strain>
    </source>
</reference>